<dbReference type="HOGENOM" id="CLU_032227_2_1_1"/>
<dbReference type="EMBL" id="KN847322">
    <property type="protein sequence ID" value="KIW51133.1"/>
    <property type="molecule type" value="Genomic_DNA"/>
</dbReference>
<dbReference type="RefSeq" id="XP_013311718.1">
    <property type="nucleotide sequence ID" value="XM_013456264.1"/>
</dbReference>
<name>A0A0D2E6Q3_9EURO</name>
<reference evidence="1 2" key="1">
    <citation type="submission" date="2015-01" db="EMBL/GenBank/DDBJ databases">
        <title>The Genome Sequence of Exophiala xenobiotica CBS118157.</title>
        <authorList>
            <consortium name="The Broad Institute Genomics Platform"/>
            <person name="Cuomo C."/>
            <person name="de Hoog S."/>
            <person name="Gorbushina A."/>
            <person name="Stielow B."/>
            <person name="Teixiera M."/>
            <person name="Abouelleil A."/>
            <person name="Chapman S.B."/>
            <person name="Priest M."/>
            <person name="Young S.K."/>
            <person name="Wortman J."/>
            <person name="Nusbaum C."/>
            <person name="Birren B."/>
        </authorList>
    </citation>
    <scope>NUCLEOTIDE SEQUENCE [LARGE SCALE GENOMIC DNA]</scope>
    <source>
        <strain evidence="1 2">CBS 118157</strain>
    </source>
</reference>
<dbReference type="InterPro" id="IPR021858">
    <property type="entry name" value="Fun_TF"/>
</dbReference>
<dbReference type="OrthoDB" id="4158087at2759"/>
<gene>
    <name evidence="1" type="ORF">PV05_09884</name>
</gene>
<evidence type="ECO:0000313" key="1">
    <source>
        <dbReference type="EMBL" id="KIW51133.1"/>
    </source>
</evidence>
<dbReference type="PANTHER" id="PTHR37540">
    <property type="entry name" value="TRANSCRIPTION FACTOR (ACR-2), PUTATIVE-RELATED-RELATED"/>
    <property type="match status" value="1"/>
</dbReference>
<accession>A0A0D2E6Q3</accession>
<dbReference type="PANTHER" id="PTHR37540:SF5">
    <property type="entry name" value="TRANSCRIPTION FACTOR DOMAIN-CONTAINING PROTEIN"/>
    <property type="match status" value="1"/>
</dbReference>
<organism evidence="1 2">
    <name type="scientific">Exophiala xenobiotica</name>
    <dbReference type="NCBI Taxonomy" id="348802"/>
    <lineage>
        <taxon>Eukaryota</taxon>
        <taxon>Fungi</taxon>
        <taxon>Dikarya</taxon>
        <taxon>Ascomycota</taxon>
        <taxon>Pezizomycotina</taxon>
        <taxon>Eurotiomycetes</taxon>
        <taxon>Chaetothyriomycetidae</taxon>
        <taxon>Chaetothyriales</taxon>
        <taxon>Herpotrichiellaceae</taxon>
        <taxon>Exophiala</taxon>
    </lineage>
</organism>
<keyword evidence="2" id="KW-1185">Reference proteome</keyword>
<dbReference type="Proteomes" id="UP000054342">
    <property type="component" value="Unassembled WGS sequence"/>
</dbReference>
<proteinExistence type="predicted"/>
<sequence length="475" mass="53134">MGVVDLLDDPLGDQAQAAVEEEYENKAQWLDALRQHETKNANALIHTPVDSHRRDLFASYPPIAGRPSIESIDEYVWTFQKEELCLHITPGMEHPTLSVMVPMAIQDPGLFKCLITAAQSLYERRRNPDPRRSVRSKALILAQNDAIQALQKRLSQPDAPFDDGVVMSVLHLMTADSSAADLPALKMHLKGARQIIALRGGLGVSPAHLALRGTMATTEFYIALGQYLGLSPDDRSAIPMQPITYVGHPFPPKVCDYVAKMPVGIAEAALTGQLSVRCMKLFAELSQWAPLADRVQTGQAQPPQDVLTRYARLYCAPREFARDAMMLVLDLQRSGIPPGLEHVTASGLATIVRHMSEQNPTTFLDHMSLNILLANVKAIDTPTVAESEVIIWLALVIKWRTQPAGPLPKADELLEYALESFPATRTWKSMAKICRKFWWFGRFETEWKATWQRGLERLEQQRRGVEERRAPLIRG</sequence>
<dbReference type="Pfam" id="PF11951">
    <property type="entry name" value="Fungal_trans_2"/>
    <property type="match status" value="1"/>
</dbReference>
<dbReference type="GeneID" id="25331792"/>
<dbReference type="AlphaFoldDB" id="A0A0D2E6Q3"/>
<protein>
    <submittedName>
        <fullName evidence="1">Uncharacterized protein</fullName>
    </submittedName>
</protein>
<evidence type="ECO:0000313" key="2">
    <source>
        <dbReference type="Proteomes" id="UP000054342"/>
    </source>
</evidence>